<reference evidence="2" key="1">
    <citation type="submission" date="2020-07" db="EMBL/GenBank/DDBJ databases">
        <title>Genome sequence and genetic diversity analysis of an under-domesticated orphan crop, white fonio (Digitaria exilis).</title>
        <authorList>
            <person name="Bennetzen J.L."/>
            <person name="Chen S."/>
            <person name="Ma X."/>
            <person name="Wang X."/>
            <person name="Yssel A.E.J."/>
            <person name="Chaluvadi S.R."/>
            <person name="Johnson M."/>
            <person name="Gangashetty P."/>
            <person name="Hamidou F."/>
            <person name="Sanogo M.D."/>
            <person name="Zwaenepoel A."/>
            <person name="Wallace J."/>
            <person name="Van De Peer Y."/>
            <person name="Van Deynze A."/>
        </authorList>
    </citation>
    <scope>NUCLEOTIDE SEQUENCE</scope>
    <source>
        <tissue evidence="2">Leaves</tissue>
    </source>
</reference>
<sequence length="317" mass="35428">MASSFQGKRRCCGLFGPPKPLDIAPPEEWSLNAYVLFQTYVLMALTGLGYLALMWSTVVLLGGFVNSLGTKDFWCLTAISMMLVARIFEDLAHHLLPNFVSLLKQIIGDTVTLARGVLCWDTADEPSSWWWRVGAALLLGLVHLPFLAVCYVPASLYSYGPLACFALALWRLAQRDYAIPLDANTCSSNANLMPALNVFYSIVACQALLYVIWLYVDFMEVCQLTTLREVCDLPAKEWCRVSLAEYLLDTRARCWKDPASISGRYAADLLDPDASWEANLSGMRLLDAFIRNGSDVKSLLLPSRSKVQMLMDILGWR</sequence>
<dbReference type="Proteomes" id="UP000636709">
    <property type="component" value="Unassembled WGS sequence"/>
</dbReference>
<comment type="caution">
    <text evidence="2">The sequence shown here is derived from an EMBL/GenBank/DDBJ whole genome shotgun (WGS) entry which is preliminary data.</text>
</comment>
<accession>A0A835ERU5</accession>
<protein>
    <submittedName>
        <fullName evidence="2">Uncharacterized protein</fullName>
    </submittedName>
</protein>
<keyword evidence="1" id="KW-0472">Membrane</keyword>
<dbReference type="PANTHER" id="PTHR33115">
    <property type="entry name" value="ARM REPEAT SUPERFAMILY PROTEIN"/>
    <property type="match status" value="1"/>
</dbReference>
<organism evidence="2 3">
    <name type="scientific">Digitaria exilis</name>
    <dbReference type="NCBI Taxonomy" id="1010633"/>
    <lineage>
        <taxon>Eukaryota</taxon>
        <taxon>Viridiplantae</taxon>
        <taxon>Streptophyta</taxon>
        <taxon>Embryophyta</taxon>
        <taxon>Tracheophyta</taxon>
        <taxon>Spermatophyta</taxon>
        <taxon>Magnoliopsida</taxon>
        <taxon>Liliopsida</taxon>
        <taxon>Poales</taxon>
        <taxon>Poaceae</taxon>
        <taxon>PACMAD clade</taxon>
        <taxon>Panicoideae</taxon>
        <taxon>Panicodae</taxon>
        <taxon>Paniceae</taxon>
        <taxon>Anthephorinae</taxon>
        <taxon>Digitaria</taxon>
    </lineage>
</organism>
<keyword evidence="1" id="KW-0812">Transmembrane</keyword>
<feature type="transmembrane region" description="Helical" evidence="1">
    <location>
        <begin position="156"/>
        <end position="173"/>
    </location>
</feature>
<gene>
    <name evidence="2" type="ORF">HU200_029255</name>
</gene>
<keyword evidence="1" id="KW-1133">Transmembrane helix</keyword>
<keyword evidence="3" id="KW-1185">Reference proteome</keyword>
<feature type="transmembrane region" description="Helical" evidence="1">
    <location>
        <begin position="198"/>
        <end position="216"/>
    </location>
</feature>
<dbReference type="AlphaFoldDB" id="A0A835ERU5"/>
<proteinExistence type="predicted"/>
<feature type="transmembrane region" description="Helical" evidence="1">
    <location>
        <begin position="129"/>
        <end position="149"/>
    </location>
</feature>
<evidence type="ECO:0000313" key="3">
    <source>
        <dbReference type="Proteomes" id="UP000636709"/>
    </source>
</evidence>
<feature type="transmembrane region" description="Helical" evidence="1">
    <location>
        <begin position="40"/>
        <end position="61"/>
    </location>
</feature>
<evidence type="ECO:0000256" key="1">
    <source>
        <dbReference type="SAM" id="Phobius"/>
    </source>
</evidence>
<dbReference type="OrthoDB" id="695882at2759"/>
<dbReference type="PANTHER" id="PTHR33115:SF25">
    <property type="entry name" value="CONDENSIN COMPLEX SUBUNIT 1 C-TERMINAL DOMAIN-CONTAINING PROTEIN"/>
    <property type="match status" value="1"/>
</dbReference>
<evidence type="ECO:0000313" key="2">
    <source>
        <dbReference type="EMBL" id="KAF8711237.1"/>
    </source>
</evidence>
<dbReference type="EMBL" id="JACEFO010001753">
    <property type="protein sequence ID" value="KAF8711237.1"/>
    <property type="molecule type" value="Genomic_DNA"/>
</dbReference>
<name>A0A835ERU5_9POAL</name>